<feature type="compositionally biased region" description="Basic and acidic residues" evidence="2">
    <location>
        <begin position="339"/>
        <end position="351"/>
    </location>
</feature>
<dbReference type="Proteomes" id="UP000054266">
    <property type="component" value="Unassembled WGS sequence"/>
</dbReference>
<dbReference type="EMBL" id="KN846958">
    <property type="protein sequence ID" value="KIW69236.1"/>
    <property type="molecule type" value="Genomic_DNA"/>
</dbReference>
<dbReference type="GO" id="GO:0019901">
    <property type="term" value="F:protein kinase binding"/>
    <property type="evidence" value="ECO:0007669"/>
    <property type="project" value="TreeGrafter"/>
</dbReference>
<dbReference type="AlphaFoldDB" id="A0A0D2CVQ4"/>
<dbReference type="InterPro" id="IPR032640">
    <property type="entry name" value="AMPK1_CBM"/>
</dbReference>
<dbReference type="GO" id="GO:0007165">
    <property type="term" value="P:signal transduction"/>
    <property type="evidence" value="ECO:0007669"/>
    <property type="project" value="TreeGrafter"/>
</dbReference>
<gene>
    <name evidence="4" type="ORF">PV04_05124</name>
</gene>
<dbReference type="Gene3D" id="2.60.40.10">
    <property type="entry name" value="Immunoglobulins"/>
    <property type="match status" value="1"/>
</dbReference>
<feature type="compositionally biased region" description="Basic and acidic residues" evidence="2">
    <location>
        <begin position="359"/>
        <end position="376"/>
    </location>
</feature>
<evidence type="ECO:0000313" key="5">
    <source>
        <dbReference type="Proteomes" id="UP000054266"/>
    </source>
</evidence>
<dbReference type="GO" id="GO:0005634">
    <property type="term" value="C:nucleus"/>
    <property type="evidence" value="ECO:0007669"/>
    <property type="project" value="TreeGrafter"/>
</dbReference>
<sequence>MGSFLFKWPHPEANDVHVTGTFDDWGKSVQLDKVGDIWQKDVELPKSEKILYKFVVNDQWIIDPEAPQEDDGHGNVNNVLHPEQIKPKASIVPEAFTTSSAAPESTTAALAGQVPLEPKKEATEVTPASDSHLHGAPGAFPETPANEPDSFSVNPLPPTEGASNPVNVPAGEKIPPPGEVTSNTIHSAVTTSEEAYEKAGATGMIGGALAALGLGGAAAKKENLIPESSLPMGENADKSLDAGPFISSSGLNTTTADLAGKVPLEDTKAQATTSTVPETVKESIADANAEPEATTSSEAVKEKAEVEQELLKKVPENDATGEHAPDITASSAASGVPEQVKESIAEAHADPEATTSPEAVKEKSEVEQELLKKVPEQEDAGEPAPTIAAATSATAPAPTEETSSTSAPGQLPTAAAAVADGTDGSAEPSEAAKTTVVPEKTEGDNTEYAPPHASSAAPGVSGSAAAAVSDGAEDPTLLDEPAVQLGIKNDTEATAAAPSTEPAAAHQATTTDAPKEAAPAASEAKTEETKAAAPATTTAPASSATSTPAKKPTSTPSSTPGSAKDKKKKHRVSSFFKKIFD</sequence>
<dbReference type="InterPro" id="IPR014756">
    <property type="entry name" value="Ig_E-set"/>
</dbReference>
<organism evidence="4 5">
    <name type="scientific">Phialophora macrospora</name>
    <dbReference type="NCBI Taxonomy" id="1851006"/>
    <lineage>
        <taxon>Eukaryota</taxon>
        <taxon>Fungi</taxon>
        <taxon>Dikarya</taxon>
        <taxon>Ascomycota</taxon>
        <taxon>Pezizomycotina</taxon>
        <taxon>Eurotiomycetes</taxon>
        <taxon>Chaetothyriomycetidae</taxon>
        <taxon>Chaetothyriales</taxon>
        <taxon>Herpotrichiellaceae</taxon>
        <taxon>Phialophora</taxon>
    </lineage>
</organism>
<protein>
    <recommendedName>
        <fullName evidence="3">AMP-activated protein kinase glycogen-binding domain-containing protein</fullName>
    </recommendedName>
</protein>
<feature type="domain" description="AMP-activated protein kinase glycogen-binding" evidence="3">
    <location>
        <begin position="5"/>
        <end position="81"/>
    </location>
</feature>
<feature type="compositionally biased region" description="Basic and acidic residues" evidence="2">
    <location>
        <begin position="299"/>
        <end position="325"/>
    </location>
</feature>
<dbReference type="GO" id="GO:0031588">
    <property type="term" value="C:nucleotide-activated protein kinase complex"/>
    <property type="evidence" value="ECO:0007669"/>
    <property type="project" value="TreeGrafter"/>
</dbReference>
<dbReference type="SUPFAM" id="SSF81296">
    <property type="entry name" value="E set domains"/>
    <property type="match status" value="1"/>
</dbReference>
<feature type="compositionally biased region" description="Low complexity" evidence="2">
    <location>
        <begin position="492"/>
        <end position="523"/>
    </location>
</feature>
<dbReference type="InterPro" id="IPR050827">
    <property type="entry name" value="CRP1_MDG1_kinase"/>
</dbReference>
<dbReference type="PANTHER" id="PTHR10343:SF81">
    <property type="entry name" value="CRUCIFORM DNA-RECOGNIZING PROTEIN 1-RELATED"/>
    <property type="match status" value="1"/>
</dbReference>
<comment type="similarity">
    <text evidence="1">Belongs to the CRP1/MDG1 family.</text>
</comment>
<feature type="compositionally biased region" description="Low complexity" evidence="2">
    <location>
        <begin position="531"/>
        <end position="562"/>
    </location>
</feature>
<name>A0A0D2CVQ4_9EURO</name>
<evidence type="ECO:0000259" key="3">
    <source>
        <dbReference type="Pfam" id="PF16561"/>
    </source>
</evidence>
<dbReference type="GO" id="GO:0005737">
    <property type="term" value="C:cytoplasm"/>
    <property type="evidence" value="ECO:0007669"/>
    <property type="project" value="TreeGrafter"/>
</dbReference>
<keyword evidence="5" id="KW-1185">Reference proteome</keyword>
<reference evidence="4 5" key="1">
    <citation type="submission" date="2015-01" db="EMBL/GenBank/DDBJ databases">
        <title>The Genome Sequence of Capronia semiimmersa CBS27337.</title>
        <authorList>
            <consortium name="The Broad Institute Genomics Platform"/>
            <person name="Cuomo C."/>
            <person name="de Hoog S."/>
            <person name="Gorbushina A."/>
            <person name="Stielow B."/>
            <person name="Teixiera M."/>
            <person name="Abouelleil A."/>
            <person name="Chapman S.B."/>
            <person name="Priest M."/>
            <person name="Young S.K."/>
            <person name="Wortman J."/>
            <person name="Nusbaum C."/>
            <person name="Birren B."/>
        </authorList>
    </citation>
    <scope>NUCLEOTIDE SEQUENCE [LARGE SCALE GENOMIC DNA]</scope>
    <source>
        <strain evidence="4 5">CBS 27337</strain>
    </source>
</reference>
<feature type="compositionally biased region" description="Low complexity" evidence="2">
    <location>
        <begin position="449"/>
        <end position="470"/>
    </location>
</feature>
<dbReference type="PANTHER" id="PTHR10343">
    <property type="entry name" value="5'-AMP-ACTIVATED PROTEIN KINASE , BETA SUBUNIT"/>
    <property type="match status" value="1"/>
</dbReference>
<dbReference type="Pfam" id="PF16561">
    <property type="entry name" value="AMPK1_CBM"/>
    <property type="match status" value="1"/>
</dbReference>
<evidence type="ECO:0000256" key="1">
    <source>
        <dbReference type="ARBA" id="ARBA00038216"/>
    </source>
</evidence>
<feature type="region of interest" description="Disordered" evidence="2">
    <location>
        <begin position="112"/>
        <end position="183"/>
    </location>
</feature>
<feature type="region of interest" description="Disordered" evidence="2">
    <location>
        <begin position="228"/>
        <end position="581"/>
    </location>
</feature>
<dbReference type="HOGENOM" id="CLU_011453_2_0_1"/>
<dbReference type="CDD" id="cd02859">
    <property type="entry name" value="E_set_AMPKbeta_like_N"/>
    <property type="match status" value="1"/>
</dbReference>
<feature type="compositionally biased region" description="Polar residues" evidence="2">
    <location>
        <begin position="246"/>
        <end position="256"/>
    </location>
</feature>
<evidence type="ECO:0000313" key="4">
    <source>
        <dbReference type="EMBL" id="KIW69236.1"/>
    </source>
</evidence>
<dbReference type="InterPro" id="IPR013783">
    <property type="entry name" value="Ig-like_fold"/>
</dbReference>
<dbReference type="STRING" id="5601.A0A0D2CVQ4"/>
<feature type="compositionally biased region" description="Low complexity" evidence="2">
    <location>
        <begin position="382"/>
        <end position="426"/>
    </location>
</feature>
<accession>A0A0D2CVQ4</accession>
<evidence type="ECO:0000256" key="2">
    <source>
        <dbReference type="SAM" id="MobiDB-lite"/>
    </source>
</evidence>
<proteinExistence type="inferred from homology"/>